<dbReference type="SUPFAM" id="SSF56322">
    <property type="entry name" value="ADC synthase"/>
    <property type="match status" value="2"/>
</dbReference>
<dbReference type="PRINTS" id="PR00095">
    <property type="entry name" value="ANTSNTHASEI"/>
</dbReference>
<dbReference type="EMBL" id="CAJMWY010002161">
    <property type="protein sequence ID" value="CAE6483543.1"/>
    <property type="molecule type" value="Genomic_DNA"/>
</dbReference>
<evidence type="ECO:0000313" key="4">
    <source>
        <dbReference type="Proteomes" id="UP000663861"/>
    </source>
</evidence>
<evidence type="ECO:0000313" key="3">
    <source>
        <dbReference type="EMBL" id="CAE6483543.1"/>
    </source>
</evidence>
<gene>
    <name evidence="3" type="ORF">RDB_LOCUS101541</name>
</gene>
<proteinExistence type="predicted"/>
<dbReference type="InterPro" id="IPR006805">
    <property type="entry name" value="Anth_synth_I_N"/>
</dbReference>
<evidence type="ECO:0000259" key="2">
    <source>
        <dbReference type="Pfam" id="PF04715"/>
    </source>
</evidence>
<protein>
    <recommendedName>
        <fullName evidence="5">Anthranilate synthase</fullName>
    </recommendedName>
</protein>
<feature type="domain" description="Anthranilate synthase component I N-terminal" evidence="2">
    <location>
        <begin position="37"/>
        <end position="166"/>
    </location>
</feature>
<dbReference type="AlphaFoldDB" id="A0A8H3CM20"/>
<dbReference type="InterPro" id="IPR005801">
    <property type="entry name" value="ADC_synthase"/>
</dbReference>
<sequence length="530" mass="58355">MDPQHLAPFPPLNVVEDLILKKKAGNCVPVFIEFPSDLLTPCMAYLRLAKDSKYSFILESVIAGENIARYSFVGADPFKVIRSGPGHEVTGDPMAALQKELRAYKYVKIPEVPTFTGGAIGYVSYDCIQYFEPKTARPLSDPLEIPESVFMLCDTILVYDHLYQNVKVVSHVFAPTVTGASSSEASSNLSFIYQTAVQKARRAAKVVLADRTPLVPQPIIQRGNTAVSNVGKAGYEGFVTQLKKHIVAGDIIQAVPSQRLARKTSLHPFNVYRQLRQVNPSPYMFYVDCGDLQVVGASPETLCRVEKNKVYNHAIAGTVKRGKTPEEDAELGAQLLASAKDRAEHIMLVDLARNDVNRVCQPKTVKVDELMRLEKFSHVIHLTSQVSGLLREGKNRFDAFRSIFPAGTVSGAPKIKAVELVSELEGERRGVYAGAVGRFDFADDEMDTCIAIRTMTFKDGVAYLQAGGGIVTMTFKDGVAYLQAGGGIVFDSVEEDEYVETLNKLSANMRTIDLAEEYHFNLQQRSGQLA</sequence>
<evidence type="ECO:0000259" key="1">
    <source>
        <dbReference type="Pfam" id="PF00425"/>
    </source>
</evidence>
<dbReference type="PANTHER" id="PTHR11236:SF9">
    <property type="entry name" value="ANTHRANILATE SYNTHASE COMPONENT 1"/>
    <property type="match status" value="1"/>
</dbReference>
<accession>A0A8H3CM20</accession>
<dbReference type="Gene3D" id="3.60.120.10">
    <property type="entry name" value="Anthranilate synthase"/>
    <property type="match status" value="2"/>
</dbReference>
<evidence type="ECO:0008006" key="5">
    <source>
        <dbReference type="Google" id="ProtNLM"/>
    </source>
</evidence>
<dbReference type="Proteomes" id="UP000663861">
    <property type="component" value="Unassembled WGS sequence"/>
</dbReference>
<feature type="domain" description="Chorismate-utilising enzyme C-terminal" evidence="1">
    <location>
        <begin position="233"/>
        <end position="472"/>
    </location>
</feature>
<dbReference type="PANTHER" id="PTHR11236">
    <property type="entry name" value="AMINOBENZOATE/ANTHRANILATE SYNTHASE"/>
    <property type="match status" value="1"/>
</dbReference>
<comment type="caution">
    <text evidence="3">The sequence shown here is derived from an EMBL/GenBank/DDBJ whole genome shotgun (WGS) entry which is preliminary data.</text>
</comment>
<dbReference type="InterPro" id="IPR019999">
    <property type="entry name" value="Anth_synth_I-like"/>
</dbReference>
<dbReference type="InterPro" id="IPR015890">
    <property type="entry name" value="Chorismate_C"/>
</dbReference>
<organism evidence="3 4">
    <name type="scientific">Rhizoctonia solani</name>
    <dbReference type="NCBI Taxonomy" id="456999"/>
    <lineage>
        <taxon>Eukaryota</taxon>
        <taxon>Fungi</taxon>
        <taxon>Dikarya</taxon>
        <taxon>Basidiomycota</taxon>
        <taxon>Agaricomycotina</taxon>
        <taxon>Agaricomycetes</taxon>
        <taxon>Cantharellales</taxon>
        <taxon>Ceratobasidiaceae</taxon>
        <taxon>Rhizoctonia</taxon>
    </lineage>
</organism>
<dbReference type="GO" id="GO:0000162">
    <property type="term" value="P:L-tryptophan biosynthetic process"/>
    <property type="evidence" value="ECO:0007669"/>
    <property type="project" value="TreeGrafter"/>
</dbReference>
<reference evidence="3" key="1">
    <citation type="submission" date="2021-01" db="EMBL/GenBank/DDBJ databases">
        <authorList>
            <person name="Kaushik A."/>
        </authorList>
    </citation>
    <scope>NUCLEOTIDE SEQUENCE</scope>
    <source>
        <strain evidence="3">AG4-RS23</strain>
    </source>
</reference>
<dbReference type="Pfam" id="PF00425">
    <property type="entry name" value="Chorismate_bind"/>
    <property type="match status" value="1"/>
</dbReference>
<dbReference type="Pfam" id="PF04715">
    <property type="entry name" value="Anth_synt_I_N"/>
    <property type="match status" value="1"/>
</dbReference>
<name>A0A8H3CM20_9AGAM</name>